<reference evidence="12 13" key="1">
    <citation type="submission" date="2019-09" db="EMBL/GenBank/DDBJ databases">
        <title>Bird 10,000 Genomes (B10K) Project - Family phase.</title>
        <authorList>
            <person name="Zhang G."/>
        </authorList>
    </citation>
    <scope>NUCLEOTIDE SEQUENCE [LARGE SCALE GENOMIC DNA]</scope>
    <source>
        <strain evidence="12">B10K-DU-002-51</strain>
        <tissue evidence="12">Muscle</tissue>
    </source>
</reference>
<keyword evidence="5 9" id="KW-0297">G-protein coupled receptor</keyword>
<organism evidence="12 13">
    <name type="scientific">Eurystomus gularis</name>
    <dbReference type="NCBI Taxonomy" id="325343"/>
    <lineage>
        <taxon>Eukaryota</taxon>
        <taxon>Metazoa</taxon>
        <taxon>Chordata</taxon>
        <taxon>Craniata</taxon>
        <taxon>Vertebrata</taxon>
        <taxon>Euteleostomi</taxon>
        <taxon>Archelosauria</taxon>
        <taxon>Archosauria</taxon>
        <taxon>Dinosauria</taxon>
        <taxon>Saurischia</taxon>
        <taxon>Theropoda</taxon>
        <taxon>Coelurosauria</taxon>
        <taxon>Aves</taxon>
        <taxon>Neognathae</taxon>
        <taxon>Neoaves</taxon>
        <taxon>Telluraves</taxon>
        <taxon>Coraciimorphae</taxon>
        <taxon>Coraciiformes</taxon>
        <taxon>Coraciidae</taxon>
        <taxon>Eurystomus</taxon>
    </lineage>
</organism>
<dbReference type="PANTHER" id="PTHR11334:SF29">
    <property type="entry name" value="MAS-RELATED G-PROTEIN COUPLED RECEPTOR MEMBER X2"/>
    <property type="match status" value="1"/>
</dbReference>
<dbReference type="InterPro" id="IPR026234">
    <property type="entry name" value="MRGPCRFAMILY"/>
</dbReference>
<dbReference type="AlphaFoldDB" id="A0A7L4CXN2"/>
<comment type="similarity">
    <text evidence="9">Belongs to the G-protein coupled receptor 1 family.</text>
</comment>
<feature type="transmembrane region" description="Helical" evidence="10">
    <location>
        <begin position="36"/>
        <end position="60"/>
    </location>
</feature>
<accession>A0A7L4CXN2</accession>
<dbReference type="Pfam" id="PF00001">
    <property type="entry name" value="7tm_1"/>
    <property type="match status" value="1"/>
</dbReference>
<dbReference type="InterPro" id="IPR000276">
    <property type="entry name" value="GPCR_Rhodpsn"/>
</dbReference>
<evidence type="ECO:0000256" key="2">
    <source>
        <dbReference type="ARBA" id="ARBA00022475"/>
    </source>
</evidence>
<dbReference type="PROSITE" id="PS00237">
    <property type="entry name" value="G_PROTEIN_RECEP_F1_1"/>
    <property type="match status" value="1"/>
</dbReference>
<feature type="non-terminal residue" evidence="12">
    <location>
        <position position="141"/>
    </location>
</feature>
<keyword evidence="13" id="KW-1185">Reference proteome</keyword>
<feature type="domain" description="G-protein coupled receptors family 1 profile" evidence="11">
    <location>
        <begin position="52"/>
        <end position="141"/>
    </location>
</feature>
<keyword evidence="2" id="KW-1003">Cell membrane</keyword>
<dbReference type="GO" id="GO:0004930">
    <property type="term" value="F:G protein-coupled receptor activity"/>
    <property type="evidence" value="ECO:0007669"/>
    <property type="project" value="UniProtKB-KW"/>
</dbReference>
<dbReference type="InterPro" id="IPR017452">
    <property type="entry name" value="GPCR_Rhodpsn_7TM"/>
</dbReference>
<dbReference type="Gene3D" id="1.20.1070.10">
    <property type="entry name" value="Rhodopsin 7-helix transmembrane proteins"/>
    <property type="match status" value="1"/>
</dbReference>
<dbReference type="GO" id="GO:0005886">
    <property type="term" value="C:plasma membrane"/>
    <property type="evidence" value="ECO:0007669"/>
    <property type="project" value="UniProtKB-SubCell"/>
</dbReference>
<gene>
    <name evidence="12" type="primary">Mas1_1</name>
    <name evidence="12" type="ORF">EURGUL_R15258</name>
</gene>
<comment type="caution">
    <text evidence="12">The sequence shown here is derived from an EMBL/GenBank/DDBJ whole genome shotgun (WGS) entry which is preliminary data.</text>
</comment>
<keyword evidence="8 9" id="KW-0807">Transducer</keyword>
<evidence type="ECO:0000256" key="6">
    <source>
        <dbReference type="ARBA" id="ARBA00023136"/>
    </source>
</evidence>
<dbReference type="PROSITE" id="PS50262">
    <property type="entry name" value="G_PROTEIN_RECEP_F1_2"/>
    <property type="match status" value="1"/>
</dbReference>
<evidence type="ECO:0000256" key="10">
    <source>
        <dbReference type="SAM" id="Phobius"/>
    </source>
</evidence>
<dbReference type="OrthoDB" id="9896011at2759"/>
<dbReference type="EMBL" id="VZZY01003351">
    <property type="protein sequence ID" value="NXW54935.1"/>
    <property type="molecule type" value="Genomic_DNA"/>
</dbReference>
<evidence type="ECO:0000256" key="3">
    <source>
        <dbReference type="ARBA" id="ARBA00022692"/>
    </source>
</evidence>
<dbReference type="SUPFAM" id="SSF81321">
    <property type="entry name" value="Family A G protein-coupled receptor-like"/>
    <property type="match status" value="1"/>
</dbReference>
<keyword evidence="6 10" id="KW-0472">Membrane</keyword>
<evidence type="ECO:0000256" key="7">
    <source>
        <dbReference type="ARBA" id="ARBA00023170"/>
    </source>
</evidence>
<proteinExistence type="inferred from homology"/>
<protein>
    <submittedName>
        <fullName evidence="12">MAS protein</fullName>
    </submittedName>
</protein>
<keyword evidence="7 9" id="KW-0675">Receptor</keyword>
<evidence type="ECO:0000256" key="8">
    <source>
        <dbReference type="ARBA" id="ARBA00023224"/>
    </source>
</evidence>
<keyword evidence="3 9" id="KW-0812">Transmembrane</keyword>
<evidence type="ECO:0000259" key="11">
    <source>
        <dbReference type="PROSITE" id="PS50262"/>
    </source>
</evidence>
<evidence type="ECO:0000256" key="4">
    <source>
        <dbReference type="ARBA" id="ARBA00022989"/>
    </source>
</evidence>
<name>A0A7L4CXN2_9AVES</name>
<evidence type="ECO:0000256" key="9">
    <source>
        <dbReference type="RuleBase" id="RU000688"/>
    </source>
</evidence>
<dbReference type="Proteomes" id="UP000541249">
    <property type="component" value="Unassembled WGS sequence"/>
</dbReference>
<evidence type="ECO:0000256" key="1">
    <source>
        <dbReference type="ARBA" id="ARBA00004651"/>
    </source>
</evidence>
<dbReference type="PANTHER" id="PTHR11334">
    <property type="entry name" value="MAS-RELATED G-PROTEIN COUPLED RECEPTOR"/>
    <property type="match status" value="1"/>
</dbReference>
<dbReference type="PRINTS" id="PR00237">
    <property type="entry name" value="GPCRRHODOPSN"/>
</dbReference>
<dbReference type="PRINTS" id="PR02108">
    <property type="entry name" value="MRGPCRFAMILY"/>
</dbReference>
<comment type="subcellular location">
    <subcellularLocation>
        <location evidence="1">Cell membrane</location>
        <topology evidence="1">Multi-pass membrane protein</topology>
    </subcellularLocation>
</comment>
<feature type="non-terminal residue" evidence="12">
    <location>
        <position position="1"/>
    </location>
</feature>
<evidence type="ECO:0000313" key="12">
    <source>
        <dbReference type="EMBL" id="NXW54935.1"/>
    </source>
</evidence>
<keyword evidence="4 10" id="KW-1133">Transmembrane helix</keyword>
<feature type="transmembrane region" description="Helical" evidence="10">
    <location>
        <begin position="72"/>
        <end position="96"/>
    </location>
</feature>
<sequence>ETMTTDPFLSSRTYGPVNAGESIEYDDCPSPPVEGMVFAGVCMGICLWGLVGNGMVLWFLGFQMKKNPFTIYVLNLAITDFSLLLSLLVKLPLFVISTVYCIFSDEMWLPSCILLVLICFCYFTSMYLLTAISVERCLSVL</sequence>
<feature type="transmembrane region" description="Helical" evidence="10">
    <location>
        <begin position="108"/>
        <end position="129"/>
    </location>
</feature>
<evidence type="ECO:0000256" key="5">
    <source>
        <dbReference type="ARBA" id="ARBA00023040"/>
    </source>
</evidence>
<evidence type="ECO:0000313" key="13">
    <source>
        <dbReference type="Proteomes" id="UP000541249"/>
    </source>
</evidence>